<dbReference type="RefSeq" id="XP_029025069.1">
    <property type="nucleotide sequence ID" value="XM_029169236.3"/>
</dbReference>
<keyword evidence="2" id="KW-1185">Reference proteome</keyword>
<dbReference type="Proteomes" id="UP000515150">
    <property type="component" value="Chromosome 2"/>
</dbReference>
<dbReference type="KEGG" id="bspl:114866956"/>
<feature type="transmembrane region" description="Helical" evidence="1">
    <location>
        <begin position="102"/>
        <end position="123"/>
    </location>
</feature>
<evidence type="ECO:0000256" key="1">
    <source>
        <dbReference type="SAM" id="Phobius"/>
    </source>
</evidence>
<proteinExistence type="predicted"/>
<dbReference type="OrthoDB" id="8958625at2759"/>
<dbReference type="PANTHER" id="PTHR23320:SF143">
    <property type="entry name" value="MEMBRANE-SPANNING 4-DOMAINS SUBFAMILY A MEMBER 4A-LIKE ISOFORM X1"/>
    <property type="match status" value="1"/>
</dbReference>
<dbReference type="PANTHER" id="PTHR23320">
    <property type="entry name" value="MEMBRANE-SPANNING 4-DOMAINS SUBFAMILY A MS4A -RELATED"/>
    <property type="match status" value="1"/>
</dbReference>
<reference evidence="3" key="1">
    <citation type="submission" date="2025-08" db="UniProtKB">
        <authorList>
            <consortium name="RefSeq"/>
        </authorList>
    </citation>
    <scope>IDENTIFICATION</scope>
</reference>
<feature type="transmembrane region" description="Helical" evidence="1">
    <location>
        <begin position="314"/>
        <end position="335"/>
    </location>
</feature>
<keyword evidence="1" id="KW-0812">Transmembrane</keyword>
<name>A0A6P7P6A4_BETSP</name>
<feature type="transmembrane region" description="Helical" evidence="1">
    <location>
        <begin position="283"/>
        <end position="302"/>
    </location>
</feature>
<evidence type="ECO:0000313" key="3">
    <source>
        <dbReference type="RefSeq" id="XP_029025069.1"/>
    </source>
</evidence>
<feature type="transmembrane region" description="Helical" evidence="1">
    <location>
        <begin position="252"/>
        <end position="271"/>
    </location>
</feature>
<accession>A0A6P7P6A4</accession>
<sequence>MTDEAAVEEDISPAQSPLVTLSFQRDDNRKQKYLEAEPKALGITQIALSLFNISSESVLKIGDIQDIPLDIHFYISSVLVAIAGIVAIAAQSLQLSTLRVCLATQIVACGASIFNIICTLVKMEEVDRFCWVTYNHTLPDFEICQEIERSHMLFYSESALVQVALFAISVTLAVYCCKVVNCCAPKLPVITVQAPKRDKRTGRRVPAHTVIMADEAAVVEEDISPAQSPLVTLSFQRNDTRKQKYLEAEPKALGITQMGLSLYNIVCGSVFLAKGLTHLEHQIPFFVSSLLVVIAGSVAVVAQNLHLSTLKACLGMQIVACGASIVNMVCALIKMEVETYSCWRNYHPYNDTFNGDDLCYEVREVHLQFYSESALVQVALFAISVTLAVYCCKVVNCCAPAPKMPVITVQASPTQQ</sequence>
<keyword evidence="1" id="KW-0472">Membrane</keyword>
<feature type="transmembrane region" description="Helical" evidence="1">
    <location>
        <begin position="159"/>
        <end position="177"/>
    </location>
</feature>
<protein>
    <submittedName>
        <fullName evidence="3">Uncharacterized protein LOC114866956</fullName>
    </submittedName>
</protein>
<dbReference type="AlphaFoldDB" id="A0A6P7P6A4"/>
<organism evidence="2 3">
    <name type="scientific">Betta splendens</name>
    <name type="common">Siamese fighting fish</name>
    <dbReference type="NCBI Taxonomy" id="158456"/>
    <lineage>
        <taxon>Eukaryota</taxon>
        <taxon>Metazoa</taxon>
        <taxon>Chordata</taxon>
        <taxon>Craniata</taxon>
        <taxon>Vertebrata</taxon>
        <taxon>Euteleostomi</taxon>
        <taxon>Actinopterygii</taxon>
        <taxon>Neopterygii</taxon>
        <taxon>Teleostei</taxon>
        <taxon>Neoteleostei</taxon>
        <taxon>Acanthomorphata</taxon>
        <taxon>Anabantaria</taxon>
        <taxon>Anabantiformes</taxon>
        <taxon>Anabantoidei</taxon>
        <taxon>Osphronemidae</taxon>
        <taxon>Betta</taxon>
    </lineage>
</organism>
<feature type="transmembrane region" description="Helical" evidence="1">
    <location>
        <begin position="71"/>
        <end position="90"/>
    </location>
</feature>
<keyword evidence="1" id="KW-1133">Transmembrane helix</keyword>
<dbReference type="GeneID" id="114866956"/>
<dbReference type="InterPro" id="IPR030417">
    <property type="entry name" value="MS4A"/>
</dbReference>
<feature type="transmembrane region" description="Helical" evidence="1">
    <location>
        <begin position="374"/>
        <end position="395"/>
    </location>
</feature>
<gene>
    <name evidence="3" type="primary">LOC114866956</name>
</gene>
<evidence type="ECO:0000313" key="2">
    <source>
        <dbReference type="Proteomes" id="UP000515150"/>
    </source>
</evidence>
<dbReference type="InParanoid" id="A0A6P7P6A4"/>